<evidence type="ECO:0000256" key="1">
    <source>
        <dbReference type="SAM" id="SignalP"/>
    </source>
</evidence>
<sequence>MISKALSTVLVTTTLALAGDVSSFAASNPIGNNHKTDIRFDWNQ</sequence>
<evidence type="ECO:0000313" key="3">
    <source>
        <dbReference type="Proteomes" id="UP000219439"/>
    </source>
</evidence>
<dbReference type="Proteomes" id="UP000219439">
    <property type="component" value="Unassembled WGS sequence"/>
</dbReference>
<gene>
    <name evidence="2" type="ORF">SAMN06265368_2579</name>
</gene>
<dbReference type="EMBL" id="OBEL01000002">
    <property type="protein sequence ID" value="SNZ19490.1"/>
    <property type="molecule type" value="Genomic_DNA"/>
</dbReference>
<evidence type="ECO:0000313" key="2">
    <source>
        <dbReference type="EMBL" id="SNZ19490.1"/>
    </source>
</evidence>
<keyword evidence="1" id="KW-0732">Signal</keyword>
<accession>A0A285PCM0</accession>
<keyword evidence="3" id="KW-1185">Reference proteome</keyword>
<organism evidence="2 3">
    <name type="scientific">Cohaesibacter gelatinilyticus</name>
    <dbReference type="NCBI Taxonomy" id="372072"/>
    <lineage>
        <taxon>Bacteria</taxon>
        <taxon>Pseudomonadati</taxon>
        <taxon>Pseudomonadota</taxon>
        <taxon>Alphaproteobacteria</taxon>
        <taxon>Hyphomicrobiales</taxon>
        <taxon>Cohaesibacteraceae</taxon>
    </lineage>
</organism>
<reference evidence="2 3" key="1">
    <citation type="submission" date="2017-09" db="EMBL/GenBank/DDBJ databases">
        <authorList>
            <person name="Ehlers B."/>
            <person name="Leendertz F.H."/>
        </authorList>
    </citation>
    <scope>NUCLEOTIDE SEQUENCE [LARGE SCALE GENOMIC DNA]</scope>
    <source>
        <strain evidence="2 3">DSM 18289</strain>
    </source>
</reference>
<protein>
    <submittedName>
        <fullName evidence="2">Uncharacterized protein</fullName>
    </submittedName>
</protein>
<proteinExistence type="predicted"/>
<feature type="chain" id="PRO_5013284281" evidence="1">
    <location>
        <begin position="19"/>
        <end position="44"/>
    </location>
</feature>
<dbReference type="AlphaFoldDB" id="A0A285PCM0"/>
<dbReference type="RefSeq" id="WP_280176179.1">
    <property type="nucleotide sequence ID" value="NZ_OBEL01000002.1"/>
</dbReference>
<feature type="signal peptide" evidence="1">
    <location>
        <begin position="1"/>
        <end position="18"/>
    </location>
</feature>
<name>A0A285PCM0_9HYPH</name>